<feature type="domain" description="Ubiquitin-like" evidence="1">
    <location>
        <begin position="49"/>
        <end position="123"/>
    </location>
</feature>
<proteinExistence type="predicted"/>
<dbReference type="OrthoDB" id="5370059at2759"/>
<organism evidence="2 3">
    <name type="scientific">Symbiodinium microadriaticum</name>
    <name type="common">Dinoflagellate</name>
    <name type="synonym">Zooxanthella microadriatica</name>
    <dbReference type="NCBI Taxonomy" id="2951"/>
    <lineage>
        <taxon>Eukaryota</taxon>
        <taxon>Sar</taxon>
        <taxon>Alveolata</taxon>
        <taxon>Dinophyceae</taxon>
        <taxon>Suessiales</taxon>
        <taxon>Symbiodiniaceae</taxon>
        <taxon>Symbiodinium</taxon>
    </lineage>
</organism>
<dbReference type="InterPro" id="IPR051553">
    <property type="entry name" value="Ran_GTPase-activating"/>
</dbReference>
<keyword evidence="3" id="KW-1185">Reference proteome</keyword>
<evidence type="ECO:0000259" key="1">
    <source>
        <dbReference type="PROSITE" id="PS50053"/>
    </source>
</evidence>
<sequence>MVEDVCSSQQTQCPSGADFIFVGERGLERLLQRKSSSQQTQCPSGADFIFVGERGLERLLQRAAVEVDADASVESLKHRAQSALAVPSRGRLLNSSGEVLDGAQTVAEAMLRSGDVLTLHVNQVQLKANRKSGRSSAFAALLGDRFVVTWGSADYGGNSRAVQERLRDVQQIQASHDAFAAIRSDGSVVTWGFPSLVPKQSVREQLRDVQQIQSSLFAAIRSDGSVVTWRATGLYGGASSAVQEQLRDVQQIQASDCAFAAIRSDGSVVTWGEALFGGDSSAVQEQLRDVQQIQASNRAFAAIRSDGFVVTWGAADYGNGTFSTAGDSSAVQSSCEMCSSSKLLLMPLLQSGVMDLSSPGGQPALVATAVRYRLTGKVWSQTHPDVYNRFRKVLTRRLYGKNPVEELFAFRRLPVAMATSKAGPWIVEPSGMEGFGNPRTQFLEAEVVQKPLDQLPFKEENQPLSEVLVLRRGSGVSRVRAAQRAFMAQAVQQLLALEGDSRLRVCFWRLHRADVGHQTRVLSQAFAFSKHLCALVLLTAGAQAAWLVMGFAHLSPSAVVCTALTTMAAVYDDLS</sequence>
<protein>
    <recommendedName>
        <fullName evidence="1">Ubiquitin-like domain-containing protein</fullName>
    </recommendedName>
</protein>
<dbReference type="CDD" id="cd17039">
    <property type="entry name" value="Ubl_ubiquitin_like"/>
    <property type="match status" value="1"/>
</dbReference>
<reference evidence="2 3" key="1">
    <citation type="submission" date="2016-02" db="EMBL/GenBank/DDBJ databases">
        <title>Genome analysis of coral dinoflagellate symbionts highlights evolutionary adaptations to a symbiotic lifestyle.</title>
        <authorList>
            <person name="Aranda M."/>
            <person name="Li Y."/>
            <person name="Liew Y.J."/>
            <person name="Baumgarten S."/>
            <person name="Simakov O."/>
            <person name="Wilson M."/>
            <person name="Piel J."/>
            <person name="Ashoor H."/>
            <person name="Bougouffa S."/>
            <person name="Bajic V.B."/>
            <person name="Ryu T."/>
            <person name="Ravasi T."/>
            <person name="Bayer T."/>
            <person name="Micklem G."/>
            <person name="Kim H."/>
            <person name="Bhak J."/>
            <person name="Lajeunesse T.C."/>
            <person name="Voolstra C.R."/>
        </authorList>
    </citation>
    <scope>NUCLEOTIDE SEQUENCE [LARGE SCALE GENOMIC DNA]</scope>
    <source>
        <strain evidence="2 3">CCMP2467</strain>
    </source>
</reference>
<dbReference type="PANTHER" id="PTHR45982">
    <property type="entry name" value="REGULATOR OF CHROMOSOME CONDENSATION"/>
    <property type="match status" value="1"/>
</dbReference>
<dbReference type="InterPro" id="IPR029071">
    <property type="entry name" value="Ubiquitin-like_domsf"/>
</dbReference>
<dbReference type="EMBL" id="LSRX01001760">
    <property type="protein sequence ID" value="OLP77473.1"/>
    <property type="molecule type" value="Genomic_DNA"/>
</dbReference>
<dbReference type="Proteomes" id="UP000186817">
    <property type="component" value="Unassembled WGS sequence"/>
</dbReference>
<dbReference type="SUPFAM" id="SSF50985">
    <property type="entry name" value="RCC1/BLIP-II"/>
    <property type="match status" value="1"/>
</dbReference>
<dbReference type="PROSITE" id="PS50053">
    <property type="entry name" value="UBIQUITIN_2"/>
    <property type="match status" value="1"/>
</dbReference>
<dbReference type="SUPFAM" id="SSF54236">
    <property type="entry name" value="Ubiquitin-like"/>
    <property type="match status" value="1"/>
</dbReference>
<dbReference type="AlphaFoldDB" id="A0A1Q9C3H2"/>
<dbReference type="PANTHER" id="PTHR45982:SF1">
    <property type="entry name" value="REGULATOR OF CHROMOSOME CONDENSATION"/>
    <property type="match status" value="1"/>
</dbReference>
<name>A0A1Q9C3H2_SYMMI</name>
<comment type="caution">
    <text evidence="2">The sequence shown here is derived from an EMBL/GenBank/DDBJ whole genome shotgun (WGS) entry which is preliminary data.</text>
</comment>
<accession>A0A1Q9C3H2</accession>
<gene>
    <name evidence="2" type="ORF">AK812_SmicGene42461</name>
</gene>
<evidence type="ECO:0000313" key="3">
    <source>
        <dbReference type="Proteomes" id="UP000186817"/>
    </source>
</evidence>
<dbReference type="InterPro" id="IPR000626">
    <property type="entry name" value="Ubiquitin-like_dom"/>
</dbReference>
<dbReference type="InterPro" id="IPR009091">
    <property type="entry name" value="RCC1/BLIP-II"/>
</dbReference>
<evidence type="ECO:0000313" key="2">
    <source>
        <dbReference type="EMBL" id="OLP77473.1"/>
    </source>
</evidence>
<dbReference type="Gene3D" id="2.130.10.30">
    <property type="entry name" value="Regulator of chromosome condensation 1/beta-lactamase-inhibitor protein II"/>
    <property type="match status" value="2"/>
</dbReference>